<accession>A0AAN9HPC9</accession>
<keyword evidence="3" id="KW-1185">Reference proteome</keyword>
<evidence type="ECO:0000313" key="3">
    <source>
        <dbReference type="Proteomes" id="UP001372338"/>
    </source>
</evidence>
<sequence>MSMQLSTKECKSTNGRLIESRWFSNGSKGSPNGDGIQAVGRSSHKMIEAVMQSAAKGKVEKRPGNSEECFITMGSSSQHSGKRNSSEIGSGLIKSWLTSHNHGGVHDEKSVAHNIVNWLTSTIKVDADQSDLMFCFRIISPTKNYTLQMVFEMQLQLSGILLVTDLQEGELIHGDNFNLFAAMSAVEIMDPKMDSGIVCTYYSLDEAIENSAAPVPISADKTTDVRCTIDIMDHLLACEATWHKGHSLAQTVYSCLYLLQPERTSSHALLHSYCKVIRATCDAVLSVVSDTHTHEVMYSNNSFSSPLC</sequence>
<reference evidence="2 3" key="1">
    <citation type="submission" date="2024-01" db="EMBL/GenBank/DDBJ databases">
        <title>The genomes of 5 underutilized Papilionoideae crops provide insights into root nodulation and disease resistanc.</title>
        <authorList>
            <person name="Yuan L."/>
        </authorList>
    </citation>
    <scope>NUCLEOTIDE SEQUENCE [LARGE SCALE GENOMIC DNA]</scope>
    <source>
        <strain evidence="2">ZHUSHIDOU_FW_LH</strain>
        <tissue evidence="2">Leaf</tissue>
    </source>
</reference>
<proteinExistence type="predicted"/>
<organism evidence="2 3">
    <name type="scientific">Crotalaria pallida</name>
    <name type="common">Smooth rattlebox</name>
    <name type="synonym">Crotalaria striata</name>
    <dbReference type="NCBI Taxonomy" id="3830"/>
    <lineage>
        <taxon>Eukaryota</taxon>
        <taxon>Viridiplantae</taxon>
        <taxon>Streptophyta</taxon>
        <taxon>Embryophyta</taxon>
        <taxon>Tracheophyta</taxon>
        <taxon>Spermatophyta</taxon>
        <taxon>Magnoliopsida</taxon>
        <taxon>eudicotyledons</taxon>
        <taxon>Gunneridae</taxon>
        <taxon>Pentapetalae</taxon>
        <taxon>rosids</taxon>
        <taxon>fabids</taxon>
        <taxon>Fabales</taxon>
        <taxon>Fabaceae</taxon>
        <taxon>Papilionoideae</taxon>
        <taxon>50 kb inversion clade</taxon>
        <taxon>genistoids sensu lato</taxon>
        <taxon>core genistoids</taxon>
        <taxon>Crotalarieae</taxon>
        <taxon>Crotalaria</taxon>
    </lineage>
</organism>
<dbReference type="EMBL" id="JAYWIO010000008">
    <property type="protein sequence ID" value="KAK7243302.1"/>
    <property type="molecule type" value="Genomic_DNA"/>
</dbReference>
<dbReference type="Pfam" id="PF04112">
    <property type="entry name" value="Mak10"/>
    <property type="match status" value="1"/>
</dbReference>
<dbReference type="Proteomes" id="UP001372338">
    <property type="component" value="Unassembled WGS sequence"/>
</dbReference>
<name>A0AAN9HPC9_CROPI</name>
<dbReference type="GO" id="GO:0031417">
    <property type="term" value="C:NatC complex"/>
    <property type="evidence" value="ECO:0007669"/>
    <property type="project" value="InterPro"/>
</dbReference>
<gene>
    <name evidence="2" type="ORF">RIF29_38095</name>
</gene>
<dbReference type="InterPro" id="IPR007244">
    <property type="entry name" value="Naa35_N"/>
</dbReference>
<dbReference type="InterPro" id="IPR057983">
    <property type="entry name" value="NAA35-like_N"/>
</dbReference>
<evidence type="ECO:0000313" key="2">
    <source>
        <dbReference type="EMBL" id="KAK7243302.1"/>
    </source>
</evidence>
<comment type="caution">
    <text evidence="2">The sequence shown here is derived from an EMBL/GenBank/DDBJ whole genome shotgun (WGS) entry which is preliminary data.</text>
</comment>
<dbReference type="PANTHER" id="PTHR21373:SF0">
    <property type="entry name" value="N-ALPHA-ACETYLTRANSFERASE 35, NATC AUXILIARY SUBUNIT"/>
    <property type="match status" value="1"/>
</dbReference>
<protein>
    <recommendedName>
        <fullName evidence="1">NAA35-like N-terminal domain-containing protein</fullName>
    </recommendedName>
</protein>
<feature type="domain" description="NAA35-like N-terminal" evidence="1">
    <location>
        <begin position="168"/>
        <end position="285"/>
    </location>
</feature>
<evidence type="ECO:0000259" key="1">
    <source>
        <dbReference type="Pfam" id="PF04112"/>
    </source>
</evidence>
<dbReference type="AlphaFoldDB" id="A0AAN9HPC9"/>
<dbReference type="PANTHER" id="PTHR21373">
    <property type="entry name" value="GLUCOSE REPRESSIBLE PROTEIN MAK10"/>
    <property type="match status" value="1"/>
</dbReference>